<protein>
    <recommendedName>
        <fullName evidence="14">Btz domain-containing protein</fullName>
    </recommendedName>
</protein>
<evidence type="ECO:0000256" key="12">
    <source>
        <dbReference type="ARBA" id="ARBA00023242"/>
    </source>
</evidence>
<feature type="region of interest" description="Disordered" evidence="13">
    <location>
        <begin position="422"/>
        <end position="524"/>
    </location>
</feature>
<dbReference type="GO" id="GO:0005737">
    <property type="term" value="C:cytoplasm"/>
    <property type="evidence" value="ECO:0007669"/>
    <property type="project" value="UniProtKB-SubCell"/>
</dbReference>
<feature type="compositionally biased region" description="Basic and acidic residues" evidence="13">
    <location>
        <begin position="102"/>
        <end position="111"/>
    </location>
</feature>
<gene>
    <name evidence="15" type="ORF">FH972_002053</name>
</gene>
<proteinExistence type="inferred from homology"/>
<dbReference type="InterPro" id="IPR044796">
    <property type="entry name" value="MLN51_plant"/>
</dbReference>
<dbReference type="PANTHER" id="PTHR46837">
    <property type="entry name" value="PROTEIN MLN51 HOMOLOG"/>
    <property type="match status" value="1"/>
</dbReference>
<feature type="compositionally biased region" description="Basic residues" evidence="13">
    <location>
        <begin position="222"/>
        <end position="233"/>
    </location>
</feature>
<dbReference type="PANTHER" id="PTHR46837:SF5">
    <property type="entry name" value="PROTEIN MLN51 HOMOLOG"/>
    <property type="match status" value="1"/>
</dbReference>
<feature type="region of interest" description="Disordered" evidence="13">
    <location>
        <begin position="645"/>
        <end position="698"/>
    </location>
</feature>
<feature type="region of interest" description="Disordered" evidence="13">
    <location>
        <begin position="1"/>
        <end position="114"/>
    </location>
</feature>
<keyword evidence="6" id="KW-0507">mRNA processing</keyword>
<organism evidence="15 16">
    <name type="scientific">Carpinus fangiana</name>
    <dbReference type="NCBI Taxonomy" id="176857"/>
    <lineage>
        <taxon>Eukaryota</taxon>
        <taxon>Viridiplantae</taxon>
        <taxon>Streptophyta</taxon>
        <taxon>Embryophyta</taxon>
        <taxon>Tracheophyta</taxon>
        <taxon>Spermatophyta</taxon>
        <taxon>Magnoliopsida</taxon>
        <taxon>eudicotyledons</taxon>
        <taxon>Gunneridae</taxon>
        <taxon>Pentapetalae</taxon>
        <taxon>rosids</taxon>
        <taxon>fabids</taxon>
        <taxon>Fagales</taxon>
        <taxon>Betulaceae</taxon>
        <taxon>Carpinus</taxon>
    </lineage>
</organism>
<dbReference type="Proteomes" id="UP000327013">
    <property type="component" value="Chromosome 1"/>
</dbReference>
<dbReference type="GO" id="GO:0003729">
    <property type="term" value="F:mRNA binding"/>
    <property type="evidence" value="ECO:0007669"/>
    <property type="project" value="InterPro"/>
</dbReference>
<reference evidence="15 16" key="1">
    <citation type="submission" date="2019-06" db="EMBL/GenBank/DDBJ databases">
        <title>A chromosomal-level reference genome of Carpinus fangiana (Coryloideae, Betulaceae).</title>
        <authorList>
            <person name="Yang X."/>
            <person name="Wang Z."/>
            <person name="Zhang L."/>
            <person name="Hao G."/>
            <person name="Liu J."/>
            <person name="Yang Y."/>
        </authorList>
    </citation>
    <scope>NUCLEOTIDE SEQUENCE [LARGE SCALE GENOMIC DNA]</scope>
    <source>
        <strain evidence="15">Cfa_2016G</strain>
        <tissue evidence="15">Leaf</tissue>
    </source>
</reference>
<feature type="compositionally biased region" description="Low complexity" evidence="13">
    <location>
        <begin position="476"/>
        <end position="502"/>
    </location>
</feature>
<dbReference type="OrthoDB" id="660348at2759"/>
<feature type="compositionally biased region" description="Acidic residues" evidence="13">
    <location>
        <begin position="1"/>
        <end position="15"/>
    </location>
</feature>
<dbReference type="AlphaFoldDB" id="A0A5N6QGA7"/>
<feature type="region of interest" description="Disordered" evidence="13">
    <location>
        <begin position="141"/>
        <end position="315"/>
    </location>
</feature>
<feature type="compositionally biased region" description="Basic and acidic residues" evidence="13">
    <location>
        <begin position="191"/>
        <end position="221"/>
    </location>
</feature>
<evidence type="ECO:0000256" key="3">
    <source>
        <dbReference type="ARBA" id="ARBA00009548"/>
    </source>
</evidence>
<evidence type="ECO:0000313" key="15">
    <source>
        <dbReference type="EMBL" id="KAE7997414.1"/>
    </source>
</evidence>
<dbReference type="GO" id="GO:0035145">
    <property type="term" value="C:exon-exon junction complex"/>
    <property type="evidence" value="ECO:0007669"/>
    <property type="project" value="InterPro"/>
</dbReference>
<evidence type="ECO:0000256" key="11">
    <source>
        <dbReference type="ARBA" id="ARBA00023187"/>
    </source>
</evidence>
<dbReference type="GO" id="GO:0051028">
    <property type="term" value="P:mRNA transport"/>
    <property type="evidence" value="ECO:0007669"/>
    <property type="project" value="UniProtKB-KW"/>
</dbReference>
<dbReference type="GO" id="GO:0000184">
    <property type="term" value="P:nuclear-transcribed mRNA catabolic process, nonsense-mediated decay"/>
    <property type="evidence" value="ECO:0007669"/>
    <property type="project" value="UniProtKB-KW"/>
</dbReference>
<dbReference type="EMBL" id="CM017321">
    <property type="protein sequence ID" value="KAE7997414.1"/>
    <property type="molecule type" value="Genomic_DNA"/>
</dbReference>
<comment type="subcellular location">
    <subcellularLocation>
        <location evidence="2">Cytoplasm</location>
    </subcellularLocation>
    <subcellularLocation>
        <location evidence="1">Nucleus</location>
    </subcellularLocation>
</comment>
<keyword evidence="4" id="KW-0813">Transport</keyword>
<evidence type="ECO:0000256" key="13">
    <source>
        <dbReference type="SAM" id="MobiDB-lite"/>
    </source>
</evidence>
<evidence type="ECO:0000256" key="8">
    <source>
        <dbReference type="ARBA" id="ARBA00022845"/>
    </source>
</evidence>
<feature type="compositionally biased region" description="Basic and acidic residues" evidence="13">
    <location>
        <begin position="37"/>
        <end position="54"/>
    </location>
</feature>
<dbReference type="Pfam" id="PF09405">
    <property type="entry name" value="Btz"/>
    <property type="match status" value="1"/>
</dbReference>
<evidence type="ECO:0000259" key="14">
    <source>
        <dbReference type="SMART" id="SM01044"/>
    </source>
</evidence>
<keyword evidence="7" id="KW-0509">mRNA transport</keyword>
<evidence type="ECO:0000256" key="5">
    <source>
        <dbReference type="ARBA" id="ARBA00022490"/>
    </source>
</evidence>
<dbReference type="GO" id="GO:0006417">
    <property type="term" value="P:regulation of translation"/>
    <property type="evidence" value="ECO:0007669"/>
    <property type="project" value="UniProtKB-KW"/>
</dbReference>
<feature type="compositionally biased region" description="Polar residues" evidence="13">
    <location>
        <begin position="255"/>
        <end position="264"/>
    </location>
</feature>
<keyword evidence="12" id="KW-0539">Nucleus</keyword>
<dbReference type="InterPro" id="IPR018545">
    <property type="entry name" value="Btz_dom"/>
</dbReference>
<evidence type="ECO:0000256" key="2">
    <source>
        <dbReference type="ARBA" id="ARBA00004496"/>
    </source>
</evidence>
<feature type="compositionally biased region" description="Acidic residues" evidence="13">
    <location>
        <begin position="64"/>
        <end position="87"/>
    </location>
</feature>
<feature type="compositionally biased region" description="Basic and acidic residues" evidence="13">
    <location>
        <begin position="16"/>
        <end position="29"/>
    </location>
</feature>
<keyword evidence="9" id="KW-0694">RNA-binding</keyword>
<keyword evidence="8" id="KW-0810">Translation regulation</keyword>
<keyword evidence="10" id="KW-0866">Nonsense-mediated mRNA decay</keyword>
<feature type="compositionally biased region" description="Polar residues" evidence="13">
    <location>
        <begin position="646"/>
        <end position="663"/>
    </location>
</feature>
<accession>A0A5N6QGA7</accession>
<evidence type="ECO:0000256" key="4">
    <source>
        <dbReference type="ARBA" id="ARBA00022448"/>
    </source>
</evidence>
<sequence length="698" mass="75752">MATAGEEELEYESDPEEVKRSLAMRRREASDDEEGEGVGREKPRIDRRVGTHSDESDDQGGVAEYEDDEELDEEEEEEEEDEEDEEREPALDRVDVEEEEVYVERGGEGEARVGGGVKDSAVAIVNVNEAVGAMDNSVAVQAEDQNEGEEVEEKKENEPFAVPTAGAFYMHDDRFRDNAGGRPRRTHGGRRLWESKDDRKWGHDKFEELTSQERHYEEGRRNSKGHYRGRGKNRGTDRGIDRGIDRGYPRENRSKAYNNQSQAPKTMRGRGPRRYEPTFKNKSRAPPNENKQSGKPLEKISHTNSGRAFMPASNVDSESVPASRLVFASSLNSASPPFYPSGSSTKDIALMPKRDVQAGSSNRSFHTAAMDDSSSVPQTNALLRGKNIAQSVGMDKLYIDESINPGTGKALTNLQMPLSGSSLVGTIQSPPTRAQGKGLAIPGHTNYQPNQPHSQINRVSPSTQFHPVQRSPSQSRVQPFVQAAAQQSSQRPGSGSQASSPPKTALSINSYEPGEVESPSESNKSKVALVGKGKGNGQGAGRGSVMYGGSQVIGATGSMAVGHGDQNFPGTPTFLPVMQFGGQHPGGIGVPAVGMAFPGYVAQPQLGLGNSEMTWLPVLAGAAGALGATYCSPYITVDGAYHARPSGQTSSMGASSKENNLNKPNKEWKPSQRPELANDEFGQRQNKPRRYSEMNFGQ</sequence>
<feature type="compositionally biased region" description="Polar residues" evidence="13">
    <location>
        <begin position="422"/>
        <end position="432"/>
    </location>
</feature>
<dbReference type="SMART" id="SM01044">
    <property type="entry name" value="Btz"/>
    <property type="match status" value="1"/>
</dbReference>
<keyword evidence="16" id="KW-1185">Reference proteome</keyword>
<keyword evidence="11" id="KW-0508">mRNA splicing</keyword>
<evidence type="ECO:0000256" key="9">
    <source>
        <dbReference type="ARBA" id="ARBA00022884"/>
    </source>
</evidence>
<feature type="compositionally biased region" description="Basic and acidic residues" evidence="13">
    <location>
        <begin position="234"/>
        <end position="254"/>
    </location>
</feature>
<evidence type="ECO:0000256" key="10">
    <source>
        <dbReference type="ARBA" id="ARBA00023161"/>
    </source>
</evidence>
<dbReference type="GO" id="GO:0006397">
    <property type="term" value="P:mRNA processing"/>
    <property type="evidence" value="ECO:0007669"/>
    <property type="project" value="UniProtKB-KW"/>
</dbReference>
<name>A0A5N6QGA7_9ROSI</name>
<feature type="domain" description="Btz" evidence="14">
    <location>
        <begin position="106"/>
        <end position="235"/>
    </location>
</feature>
<feature type="compositionally biased region" description="Basic and acidic residues" evidence="13">
    <location>
        <begin position="170"/>
        <end position="179"/>
    </location>
</feature>
<keyword evidence="5" id="KW-0963">Cytoplasm</keyword>
<evidence type="ECO:0000313" key="16">
    <source>
        <dbReference type="Proteomes" id="UP000327013"/>
    </source>
</evidence>
<dbReference type="GO" id="GO:0008380">
    <property type="term" value="P:RNA splicing"/>
    <property type="evidence" value="ECO:0007669"/>
    <property type="project" value="UniProtKB-KW"/>
</dbReference>
<comment type="similarity">
    <text evidence="3">Belongs to the CASC3 family.</text>
</comment>
<evidence type="ECO:0000256" key="1">
    <source>
        <dbReference type="ARBA" id="ARBA00004123"/>
    </source>
</evidence>
<feature type="compositionally biased region" description="Polar residues" evidence="13">
    <location>
        <begin position="445"/>
        <end position="475"/>
    </location>
</feature>
<evidence type="ECO:0000256" key="6">
    <source>
        <dbReference type="ARBA" id="ARBA00022664"/>
    </source>
</evidence>
<evidence type="ECO:0000256" key="7">
    <source>
        <dbReference type="ARBA" id="ARBA00022816"/>
    </source>
</evidence>